<organism evidence="2 3">
    <name type="scientific">Halopseudomonas phragmitis</name>
    <dbReference type="NCBI Taxonomy" id="1931241"/>
    <lineage>
        <taxon>Bacteria</taxon>
        <taxon>Pseudomonadati</taxon>
        <taxon>Pseudomonadota</taxon>
        <taxon>Gammaproteobacteria</taxon>
        <taxon>Pseudomonadales</taxon>
        <taxon>Pseudomonadaceae</taxon>
        <taxon>Halopseudomonas</taxon>
    </lineage>
</organism>
<dbReference type="InterPro" id="IPR050228">
    <property type="entry name" value="Carboxylesterase_BioH"/>
</dbReference>
<dbReference type="PANTHER" id="PTHR43194">
    <property type="entry name" value="HYDROLASE ALPHA/BETA FOLD FAMILY"/>
    <property type="match status" value="1"/>
</dbReference>
<dbReference type="InterPro" id="IPR029058">
    <property type="entry name" value="AB_hydrolase_fold"/>
</dbReference>
<dbReference type="SUPFAM" id="SSF53474">
    <property type="entry name" value="alpha/beta-Hydrolases"/>
    <property type="match status" value="1"/>
</dbReference>
<sequence length="286" mass="32111">MYAEKAVIRVHRDMKVHTWCYPNPDATATIILVNGSLATSASFSQALRFLQPLFNVVLFDQPYAGASRPHNPILPLIGKEDEALILLDLIEHFSADHIYSFSWGGVATLLALAQRPARIRSAVVSSFSPILNSAMHDYLSRGQTHLAACDRQAVGNLVNDTIGEYLPPLFRRCNFRHVSSLEEHEYAQMLFHIRQVLGLDSNSYMSCVTNIDLPLLFVNGEWDRYTSPDDARGFAKLAPQAQFATIAHSGHFLEMEHKTAWQDTRSAVERFFLRQGVAEQRLALAV</sequence>
<dbReference type="Pfam" id="PF00561">
    <property type="entry name" value="Abhydrolase_1"/>
    <property type="match status" value="1"/>
</dbReference>
<dbReference type="AlphaFoldDB" id="A0A1V0B4Y2"/>
<protein>
    <submittedName>
        <fullName evidence="2">Alpha/beta hydrolase</fullName>
    </submittedName>
</protein>
<dbReference type="STRING" id="1931241.BVH74_09600"/>
<dbReference type="RefSeq" id="WP_080049857.1">
    <property type="nucleotide sequence ID" value="NZ_CP020100.1"/>
</dbReference>
<dbReference type="PANTHER" id="PTHR43194:SF5">
    <property type="entry name" value="PIMELOYL-[ACYL-CARRIER PROTEIN] METHYL ESTER ESTERASE"/>
    <property type="match status" value="1"/>
</dbReference>
<proteinExistence type="predicted"/>
<keyword evidence="3" id="KW-1185">Reference proteome</keyword>
<evidence type="ECO:0000313" key="2">
    <source>
        <dbReference type="EMBL" id="AQZ94988.1"/>
    </source>
</evidence>
<dbReference type="Gene3D" id="3.40.50.1820">
    <property type="entry name" value="alpha/beta hydrolase"/>
    <property type="match status" value="1"/>
</dbReference>
<dbReference type="Proteomes" id="UP000243488">
    <property type="component" value="Chromosome"/>
</dbReference>
<reference evidence="2 3" key="1">
    <citation type="submission" date="2017-03" db="EMBL/GenBank/DDBJ databases">
        <title>Complete genome sequence of the novel DNRA strain Pseudomonas sp. S-6-2 isolated from Chinese polluted river sediment. Journal of Biotechnology.</title>
        <authorList>
            <person name="Li J."/>
            <person name="Xiang F."/>
            <person name="Wang L."/>
            <person name="Xi L."/>
            <person name="Liu J."/>
        </authorList>
    </citation>
    <scope>NUCLEOTIDE SEQUENCE [LARGE SCALE GENOMIC DNA]</scope>
    <source>
        <strain evidence="2 3">S-6-2</strain>
    </source>
</reference>
<evidence type="ECO:0000313" key="3">
    <source>
        <dbReference type="Proteomes" id="UP000243488"/>
    </source>
</evidence>
<dbReference type="InterPro" id="IPR000073">
    <property type="entry name" value="AB_hydrolase_1"/>
</dbReference>
<dbReference type="KEGG" id="ppha:BVH74_09600"/>
<gene>
    <name evidence="2" type="ORF">BVH74_09600</name>
</gene>
<dbReference type="EMBL" id="CP020100">
    <property type="protein sequence ID" value="AQZ94988.1"/>
    <property type="molecule type" value="Genomic_DNA"/>
</dbReference>
<dbReference type="GO" id="GO:0016787">
    <property type="term" value="F:hydrolase activity"/>
    <property type="evidence" value="ECO:0007669"/>
    <property type="project" value="UniProtKB-KW"/>
</dbReference>
<evidence type="ECO:0000259" key="1">
    <source>
        <dbReference type="Pfam" id="PF00561"/>
    </source>
</evidence>
<name>A0A1V0B4Y2_9GAMM</name>
<keyword evidence="2" id="KW-0378">Hydrolase</keyword>
<feature type="domain" description="AB hydrolase-1" evidence="1">
    <location>
        <begin position="29"/>
        <end position="257"/>
    </location>
</feature>
<accession>A0A1V0B4Y2</accession>